<protein>
    <recommendedName>
        <fullName evidence="3">Flagellar hook-length control protein FliK</fullName>
    </recommendedName>
</protein>
<dbReference type="RefSeq" id="WP_380772405.1">
    <property type="nucleotide sequence ID" value="NZ_JBHUEO010000005.1"/>
</dbReference>
<keyword evidence="2" id="KW-1185">Reference proteome</keyword>
<proteinExistence type="predicted"/>
<reference evidence="2" key="1">
    <citation type="journal article" date="2019" name="Int. J. Syst. Evol. Microbiol.">
        <title>The Global Catalogue of Microorganisms (GCM) 10K type strain sequencing project: providing services to taxonomists for standard genome sequencing and annotation.</title>
        <authorList>
            <consortium name="The Broad Institute Genomics Platform"/>
            <consortium name="The Broad Institute Genome Sequencing Center for Infectious Disease"/>
            <person name="Wu L."/>
            <person name="Ma J."/>
        </authorList>
    </citation>
    <scope>NUCLEOTIDE SEQUENCE [LARGE SCALE GENOMIC DNA]</scope>
    <source>
        <strain evidence="2">CGMCC 1.12295</strain>
    </source>
</reference>
<sequence length="419" mass="47087">MNVHTVTKNLLRTFSSDPSSPLILRQGQIFFAQVQKIYPNQHAEIQLGSRQLIARLEAPLESGKGYFLQVDSHEGELRLKLLGTRQQDVHLLMKQMSLPNEKGFRSLADLLMKEPLSLTRDQLYKAGQWIQAAADKELALEVIQFIHHQNLPFKESVFQALFNAGSKESLTQLITGLRDVLAAEKPSSASQKIISIIDEFGVDSERHSRVAVPAALSGREALAKIKHSIEQMGLFSGNHNTRQQISQAETLRSLLVQYLGAKSGKSNQAALAAEKLLHRINGQQLLSIDTGPVQQLFFELPVNLNGFRTDISFLWEGKRNKKGKIDPAYCRVIFYLHLPSLKETVVDVKIQNRVTTITIFNDFPAIKALADPLLPEIKKQLSTLDYEISSVEFKKTLQKKEKKLPAFRVQSYSGVDIQV</sequence>
<gene>
    <name evidence="1" type="ORF">ACFSCZ_03755</name>
</gene>
<comment type="caution">
    <text evidence="1">The sequence shown here is derived from an EMBL/GenBank/DDBJ whole genome shotgun (WGS) entry which is preliminary data.</text>
</comment>
<accession>A0ABW4KI44</accession>
<evidence type="ECO:0008006" key="3">
    <source>
        <dbReference type="Google" id="ProtNLM"/>
    </source>
</evidence>
<dbReference type="Proteomes" id="UP001597301">
    <property type="component" value="Unassembled WGS sequence"/>
</dbReference>
<evidence type="ECO:0000313" key="2">
    <source>
        <dbReference type="Proteomes" id="UP001597301"/>
    </source>
</evidence>
<name>A0ABW4KI44_9BACI</name>
<organism evidence="1 2">
    <name type="scientific">Siminovitchia sediminis</name>
    <dbReference type="NCBI Taxonomy" id="1274353"/>
    <lineage>
        <taxon>Bacteria</taxon>
        <taxon>Bacillati</taxon>
        <taxon>Bacillota</taxon>
        <taxon>Bacilli</taxon>
        <taxon>Bacillales</taxon>
        <taxon>Bacillaceae</taxon>
        <taxon>Siminovitchia</taxon>
    </lineage>
</organism>
<dbReference type="EMBL" id="JBHUEO010000005">
    <property type="protein sequence ID" value="MFD1705865.1"/>
    <property type="molecule type" value="Genomic_DNA"/>
</dbReference>
<evidence type="ECO:0000313" key="1">
    <source>
        <dbReference type="EMBL" id="MFD1705865.1"/>
    </source>
</evidence>